<name>A0A368YLX9_9HYPH</name>
<proteinExistence type="predicted"/>
<dbReference type="PANTHER" id="PTHR43537:SF5">
    <property type="entry name" value="UXU OPERON TRANSCRIPTIONAL REGULATOR"/>
    <property type="match status" value="1"/>
</dbReference>
<dbReference type="InterPro" id="IPR000524">
    <property type="entry name" value="Tscrpt_reg_HTH_GntR"/>
</dbReference>
<dbReference type="EMBL" id="QPJM01000011">
    <property type="protein sequence ID" value="RCW81243.1"/>
    <property type="molecule type" value="Genomic_DNA"/>
</dbReference>
<reference evidence="6 7" key="1">
    <citation type="submission" date="2018-07" db="EMBL/GenBank/DDBJ databases">
        <title>Genomic Encyclopedia of Type Strains, Phase III (KMG-III): the genomes of soil and plant-associated and newly described type strains.</title>
        <authorList>
            <person name="Whitman W."/>
        </authorList>
    </citation>
    <scope>NUCLEOTIDE SEQUENCE [LARGE SCALE GENOMIC DNA]</scope>
    <source>
        <strain evidence="6 7">31-25a</strain>
    </source>
</reference>
<keyword evidence="3" id="KW-0804">Transcription</keyword>
<dbReference type="Pfam" id="PF00392">
    <property type="entry name" value="GntR"/>
    <property type="match status" value="1"/>
</dbReference>
<keyword evidence="4" id="KW-0175">Coiled coil</keyword>
<feature type="coiled-coil region" evidence="4">
    <location>
        <begin position="107"/>
        <end position="137"/>
    </location>
</feature>
<dbReference type="InterPro" id="IPR036388">
    <property type="entry name" value="WH-like_DNA-bd_sf"/>
</dbReference>
<protein>
    <submittedName>
        <fullName evidence="6">GntR family transcriptional regulator</fullName>
    </submittedName>
</protein>
<evidence type="ECO:0000256" key="2">
    <source>
        <dbReference type="ARBA" id="ARBA00023125"/>
    </source>
</evidence>
<evidence type="ECO:0000256" key="1">
    <source>
        <dbReference type="ARBA" id="ARBA00023015"/>
    </source>
</evidence>
<sequence>MGDIALIGRSIGVVANNERPLYHRIREDIIDGQLDAGTRLVVAELARRYDSSSNPVREALHQLQGEGFVVISQNRGARVRSVGEHFARDIYDIRALIEPYMIRWFTANATKAQIAEMEAIQDEIEQLDGDHEAYRTLNERFHSVSYAGHFNREAIDMEERYREILFMLNKRYPLTRSRWAECLEEHRGILAAVRSRDADAAAAFTERHVHGACRHLIDHIRAGRGREKSAK</sequence>
<organism evidence="6 7">
    <name type="scientific">Phyllobacterium bourgognense</name>
    <dbReference type="NCBI Taxonomy" id="314236"/>
    <lineage>
        <taxon>Bacteria</taxon>
        <taxon>Pseudomonadati</taxon>
        <taxon>Pseudomonadota</taxon>
        <taxon>Alphaproteobacteria</taxon>
        <taxon>Hyphomicrobiales</taxon>
        <taxon>Phyllobacteriaceae</taxon>
        <taxon>Phyllobacterium</taxon>
    </lineage>
</organism>
<dbReference type="Gene3D" id="1.10.10.10">
    <property type="entry name" value="Winged helix-like DNA-binding domain superfamily/Winged helix DNA-binding domain"/>
    <property type="match status" value="1"/>
</dbReference>
<evidence type="ECO:0000256" key="4">
    <source>
        <dbReference type="SAM" id="Coils"/>
    </source>
</evidence>
<evidence type="ECO:0000313" key="6">
    <source>
        <dbReference type="EMBL" id="RCW81243.1"/>
    </source>
</evidence>
<dbReference type="InterPro" id="IPR036390">
    <property type="entry name" value="WH_DNA-bd_sf"/>
</dbReference>
<dbReference type="RefSeq" id="WP_114431326.1">
    <property type="nucleotide sequence ID" value="NZ_QPJM01000011.1"/>
</dbReference>
<dbReference type="InterPro" id="IPR008920">
    <property type="entry name" value="TF_FadR/GntR_C"/>
</dbReference>
<dbReference type="PANTHER" id="PTHR43537">
    <property type="entry name" value="TRANSCRIPTIONAL REGULATOR, GNTR FAMILY"/>
    <property type="match status" value="1"/>
</dbReference>
<dbReference type="Proteomes" id="UP000253324">
    <property type="component" value="Unassembled WGS sequence"/>
</dbReference>
<dbReference type="OrthoDB" id="8638122at2"/>
<feature type="domain" description="HTH gntR-type" evidence="5">
    <location>
        <begin position="15"/>
        <end position="82"/>
    </location>
</feature>
<dbReference type="SUPFAM" id="SSF48008">
    <property type="entry name" value="GntR ligand-binding domain-like"/>
    <property type="match status" value="1"/>
</dbReference>
<evidence type="ECO:0000313" key="7">
    <source>
        <dbReference type="Proteomes" id="UP000253324"/>
    </source>
</evidence>
<dbReference type="CDD" id="cd07377">
    <property type="entry name" value="WHTH_GntR"/>
    <property type="match status" value="1"/>
</dbReference>
<evidence type="ECO:0000259" key="5">
    <source>
        <dbReference type="PROSITE" id="PS50949"/>
    </source>
</evidence>
<keyword evidence="7" id="KW-1185">Reference proteome</keyword>
<dbReference type="SMART" id="SM00895">
    <property type="entry name" value="FCD"/>
    <property type="match status" value="1"/>
</dbReference>
<dbReference type="AlphaFoldDB" id="A0A368YLX9"/>
<dbReference type="GO" id="GO:0003677">
    <property type="term" value="F:DNA binding"/>
    <property type="evidence" value="ECO:0007669"/>
    <property type="project" value="UniProtKB-KW"/>
</dbReference>
<keyword evidence="1" id="KW-0805">Transcription regulation</keyword>
<dbReference type="SUPFAM" id="SSF46785">
    <property type="entry name" value="Winged helix' DNA-binding domain"/>
    <property type="match status" value="1"/>
</dbReference>
<dbReference type="PROSITE" id="PS50949">
    <property type="entry name" value="HTH_GNTR"/>
    <property type="match status" value="1"/>
</dbReference>
<accession>A0A368YLX9</accession>
<comment type="caution">
    <text evidence="6">The sequence shown here is derived from an EMBL/GenBank/DDBJ whole genome shotgun (WGS) entry which is preliminary data.</text>
</comment>
<dbReference type="GO" id="GO:0003700">
    <property type="term" value="F:DNA-binding transcription factor activity"/>
    <property type="evidence" value="ECO:0007669"/>
    <property type="project" value="InterPro"/>
</dbReference>
<dbReference type="InterPro" id="IPR011711">
    <property type="entry name" value="GntR_C"/>
</dbReference>
<dbReference type="Pfam" id="PF07729">
    <property type="entry name" value="FCD"/>
    <property type="match status" value="1"/>
</dbReference>
<dbReference type="SMART" id="SM00345">
    <property type="entry name" value="HTH_GNTR"/>
    <property type="match status" value="1"/>
</dbReference>
<keyword evidence="2" id="KW-0238">DNA-binding</keyword>
<evidence type="ECO:0000256" key="3">
    <source>
        <dbReference type="ARBA" id="ARBA00023163"/>
    </source>
</evidence>
<gene>
    <name evidence="6" type="ORF">C7476_111105</name>
</gene>
<dbReference type="Gene3D" id="1.20.120.530">
    <property type="entry name" value="GntR ligand-binding domain-like"/>
    <property type="match status" value="1"/>
</dbReference>